<evidence type="ECO:0000256" key="1">
    <source>
        <dbReference type="ARBA" id="ARBA00004903"/>
    </source>
</evidence>
<evidence type="ECO:0000256" key="7">
    <source>
        <dbReference type="PIRNR" id="PIRNR000194"/>
    </source>
</evidence>
<dbReference type="InterPro" id="IPR001796">
    <property type="entry name" value="DHFR_dom"/>
</dbReference>
<dbReference type="GO" id="GO:0046654">
    <property type="term" value="P:tetrahydrofolate biosynthetic process"/>
    <property type="evidence" value="ECO:0007669"/>
    <property type="project" value="UniProtKB-UniPathway"/>
</dbReference>
<evidence type="ECO:0000313" key="10">
    <source>
        <dbReference type="Proteomes" id="UP000306509"/>
    </source>
</evidence>
<dbReference type="InterPro" id="IPR024072">
    <property type="entry name" value="DHFR-like_dom_sf"/>
</dbReference>
<reference evidence="9 10" key="1">
    <citation type="journal article" date="2019" name="Anaerobe">
        <title>Detection of Robinsoniella peoriensis in multiple bone samples of a trauma patient.</title>
        <authorList>
            <person name="Schrottner P."/>
            <person name="Hartwich K."/>
            <person name="Bunk B."/>
            <person name="Schober I."/>
            <person name="Helbig S."/>
            <person name="Rudolph W.W."/>
            <person name="Gunzer F."/>
        </authorList>
    </citation>
    <scope>NUCLEOTIDE SEQUENCE [LARGE SCALE GENOMIC DNA]</scope>
    <source>
        <strain evidence="9 10">DSM 106044</strain>
    </source>
</reference>
<protein>
    <recommendedName>
        <fullName evidence="3 7">Dihydrofolate reductase</fullName>
        <ecNumber evidence="3 7">1.5.1.3</ecNumber>
    </recommendedName>
</protein>
<keyword evidence="5 7" id="KW-0521">NADP</keyword>
<evidence type="ECO:0000256" key="6">
    <source>
        <dbReference type="ARBA" id="ARBA00023002"/>
    </source>
</evidence>
<sequence>MNFIVAVDKNWGIGNENKLLVSIPADMKFFRETTSGKVVVMGRKTLESFPNGLPLKNRTNIVLTSNKDYKVKDAVIVHSMEELQEELKKYDSDDIYVIGGDSIYHQMLPYCSLGHVTKIDHEYVADSRFPDLDKMEEWEVTGESEEQTYFDLEYTFIRYERKKN</sequence>
<dbReference type="PRINTS" id="PR00070">
    <property type="entry name" value="DHFR"/>
</dbReference>
<comment type="similarity">
    <text evidence="2 7">Belongs to the dihydrofolate reductase family.</text>
</comment>
<dbReference type="EC" id="1.5.1.3" evidence="3 7"/>
<evidence type="ECO:0000256" key="5">
    <source>
        <dbReference type="ARBA" id="ARBA00022857"/>
    </source>
</evidence>
<organism evidence="9 10">
    <name type="scientific">Robinsoniella peoriensis</name>
    <dbReference type="NCBI Taxonomy" id="180332"/>
    <lineage>
        <taxon>Bacteria</taxon>
        <taxon>Bacillati</taxon>
        <taxon>Bacillota</taxon>
        <taxon>Clostridia</taxon>
        <taxon>Lachnospirales</taxon>
        <taxon>Lachnospiraceae</taxon>
        <taxon>Robinsoniella</taxon>
    </lineage>
</organism>
<dbReference type="GO" id="GO:0006730">
    <property type="term" value="P:one-carbon metabolic process"/>
    <property type="evidence" value="ECO:0007669"/>
    <property type="project" value="UniProtKB-KW"/>
</dbReference>
<dbReference type="CDD" id="cd00209">
    <property type="entry name" value="DHFR"/>
    <property type="match status" value="1"/>
</dbReference>
<gene>
    <name evidence="9" type="primary">dfrA</name>
    <name evidence="9" type="ORF">DSM106044_01371</name>
</gene>
<accession>A0A4U8QL49</accession>
<dbReference type="PANTHER" id="PTHR48069">
    <property type="entry name" value="DIHYDROFOLATE REDUCTASE"/>
    <property type="match status" value="1"/>
</dbReference>
<evidence type="ECO:0000256" key="2">
    <source>
        <dbReference type="ARBA" id="ARBA00009539"/>
    </source>
</evidence>
<evidence type="ECO:0000256" key="3">
    <source>
        <dbReference type="ARBA" id="ARBA00012856"/>
    </source>
</evidence>
<comment type="pathway">
    <text evidence="1 7">Cofactor biosynthesis; tetrahydrofolate biosynthesis; 5,6,7,8-tetrahydrofolate from 7,8-dihydrofolate: step 1/1.</text>
</comment>
<dbReference type="GO" id="GO:0004146">
    <property type="term" value="F:dihydrofolate reductase activity"/>
    <property type="evidence" value="ECO:0007669"/>
    <property type="project" value="UniProtKB-EC"/>
</dbReference>
<evidence type="ECO:0000256" key="4">
    <source>
        <dbReference type="ARBA" id="ARBA00022563"/>
    </source>
</evidence>
<dbReference type="GO" id="GO:0046655">
    <property type="term" value="P:folic acid metabolic process"/>
    <property type="evidence" value="ECO:0007669"/>
    <property type="project" value="TreeGrafter"/>
</dbReference>
<evidence type="ECO:0000313" key="9">
    <source>
        <dbReference type="EMBL" id="TLD01736.1"/>
    </source>
</evidence>
<comment type="caution">
    <text evidence="9">The sequence shown here is derived from an EMBL/GenBank/DDBJ whole genome shotgun (WGS) entry which is preliminary data.</text>
</comment>
<keyword evidence="4 7" id="KW-0554">One-carbon metabolism</keyword>
<name>A0A4U8QL49_9FIRM</name>
<proteinExistence type="inferred from homology"/>
<feature type="domain" description="DHFR" evidence="8">
    <location>
        <begin position="1"/>
        <end position="161"/>
    </location>
</feature>
<dbReference type="EMBL" id="QGQD01000030">
    <property type="protein sequence ID" value="TLD01736.1"/>
    <property type="molecule type" value="Genomic_DNA"/>
</dbReference>
<dbReference type="GO" id="GO:0046452">
    <property type="term" value="P:dihydrofolate metabolic process"/>
    <property type="evidence" value="ECO:0007669"/>
    <property type="project" value="TreeGrafter"/>
</dbReference>
<comment type="catalytic activity">
    <reaction evidence="7">
        <text>(6S)-5,6,7,8-tetrahydrofolate + NADP(+) = 7,8-dihydrofolate + NADPH + H(+)</text>
        <dbReference type="Rhea" id="RHEA:15009"/>
        <dbReference type="ChEBI" id="CHEBI:15378"/>
        <dbReference type="ChEBI" id="CHEBI:57451"/>
        <dbReference type="ChEBI" id="CHEBI:57453"/>
        <dbReference type="ChEBI" id="CHEBI:57783"/>
        <dbReference type="ChEBI" id="CHEBI:58349"/>
        <dbReference type="EC" id="1.5.1.3"/>
    </reaction>
</comment>
<dbReference type="Pfam" id="PF00186">
    <property type="entry name" value="DHFR_1"/>
    <property type="match status" value="1"/>
</dbReference>
<dbReference type="Proteomes" id="UP000306509">
    <property type="component" value="Unassembled WGS sequence"/>
</dbReference>
<evidence type="ECO:0000259" key="8">
    <source>
        <dbReference type="PROSITE" id="PS51330"/>
    </source>
</evidence>
<dbReference type="PANTHER" id="PTHR48069:SF3">
    <property type="entry name" value="DIHYDROFOLATE REDUCTASE"/>
    <property type="match status" value="1"/>
</dbReference>
<keyword evidence="10" id="KW-1185">Reference proteome</keyword>
<dbReference type="STRING" id="180332.GCA_000797495_03252"/>
<keyword evidence="6 7" id="KW-0560">Oxidoreductase</keyword>
<dbReference type="InterPro" id="IPR012259">
    <property type="entry name" value="DHFR"/>
</dbReference>
<dbReference type="GO" id="GO:0050661">
    <property type="term" value="F:NADP binding"/>
    <property type="evidence" value="ECO:0007669"/>
    <property type="project" value="InterPro"/>
</dbReference>
<dbReference type="UniPathway" id="UPA00077">
    <property type="reaction ID" value="UER00158"/>
</dbReference>
<dbReference type="SUPFAM" id="SSF53597">
    <property type="entry name" value="Dihydrofolate reductase-like"/>
    <property type="match status" value="1"/>
</dbReference>
<dbReference type="Gene3D" id="3.40.430.10">
    <property type="entry name" value="Dihydrofolate Reductase, subunit A"/>
    <property type="match status" value="1"/>
</dbReference>
<comment type="function">
    <text evidence="7">Key enzyme in folate metabolism. Catalyzes an essential reaction for de novo glycine and purine synthesis, and for DNA precursor synthesis.</text>
</comment>
<dbReference type="AlphaFoldDB" id="A0A4U8QL49"/>
<dbReference type="PROSITE" id="PS51330">
    <property type="entry name" value="DHFR_2"/>
    <property type="match status" value="1"/>
</dbReference>
<dbReference type="RefSeq" id="WP_138002102.1">
    <property type="nucleotide sequence ID" value="NZ_QGQD01000030.1"/>
</dbReference>
<dbReference type="PIRSF" id="PIRSF000194">
    <property type="entry name" value="DHFR"/>
    <property type="match status" value="1"/>
</dbReference>